<keyword evidence="7" id="KW-1185">Reference proteome</keyword>
<organism evidence="6">
    <name type="scientific">Oppiella nova</name>
    <dbReference type="NCBI Taxonomy" id="334625"/>
    <lineage>
        <taxon>Eukaryota</taxon>
        <taxon>Metazoa</taxon>
        <taxon>Ecdysozoa</taxon>
        <taxon>Arthropoda</taxon>
        <taxon>Chelicerata</taxon>
        <taxon>Arachnida</taxon>
        <taxon>Acari</taxon>
        <taxon>Acariformes</taxon>
        <taxon>Sarcoptiformes</taxon>
        <taxon>Oribatida</taxon>
        <taxon>Brachypylina</taxon>
        <taxon>Oppioidea</taxon>
        <taxon>Oppiidae</taxon>
        <taxon>Oppiella</taxon>
    </lineage>
</organism>
<evidence type="ECO:0000313" key="7">
    <source>
        <dbReference type="Proteomes" id="UP000728032"/>
    </source>
</evidence>
<feature type="domain" description="ABC transporter" evidence="5">
    <location>
        <begin position="103"/>
        <end position="166"/>
    </location>
</feature>
<dbReference type="PANTHER" id="PTHR24223:SF456">
    <property type="entry name" value="MULTIDRUG RESISTANCE-ASSOCIATED PROTEIN LETHAL(2)03659"/>
    <property type="match status" value="1"/>
</dbReference>
<evidence type="ECO:0000259" key="5">
    <source>
        <dbReference type="Pfam" id="PF00005"/>
    </source>
</evidence>
<dbReference type="InterPro" id="IPR050173">
    <property type="entry name" value="ABC_transporter_C-like"/>
</dbReference>
<gene>
    <name evidence="6" type="ORF">ONB1V03_LOCUS19435</name>
</gene>
<evidence type="ECO:0000256" key="2">
    <source>
        <dbReference type="ARBA" id="ARBA00009726"/>
    </source>
</evidence>
<keyword evidence="3" id="KW-0547">Nucleotide-binding</keyword>
<dbReference type="PANTHER" id="PTHR24223">
    <property type="entry name" value="ATP-BINDING CASSETTE SUB-FAMILY C"/>
    <property type="match status" value="1"/>
</dbReference>
<dbReference type="Pfam" id="PF00005">
    <property type="entry name" value="ABC_tran"/>
    <property type="match status" value="1"/>
</dbReference>
<dbReference type="InterPro" id="IPR003439">
    <property type="entry name" value="ABC_transporter-like_ATP-bd"/>
</dbReference>
<dbReference type="EMBL" id="CAJPVJ010029723">
    <property type="protein sequence ID" value="CAG2180012.1"/>
    <property type="molecule type" value="Genomic_DNA"/>
</dbReference>
<comment type="similarity">
    <text evidence="2">Belongs to the ABC transporter superfamily. ABCC family. Conjugate transporter (TC 3.A.1.208) subfamily.</text>
</comment>
<dbReference type="InterPro" id="IPR027417">
    <property type="entry name" value="P-loop_NTPase"/>
</dbReference>
<accession>A0A7R9QY94</accession>
<reference evidence="6" key="1">
    <citation type="submission" date="2020-11" db="EMBL/GenBank/DDBJ databases">
        <authorList>
            <person name="Tran Van P."/>
        </authorList>
    </citation>
    <scope>NUCLEOTIDE SEQUENCE</scope>
</reference>
<dbReference type="SUPFAM" id="SSF52540">
    <property type="entry name" value="P-loop containing nucleoside triphosphate hydrolases"/>
    <property type="match status" value="1"/>
</dbReference>
<evidence type="ECO:0000256" key="4">
    <source>
        <dbReference type="ARBA" id="ARBA00022840"/>
    </source>
</evidence>
<protein>
    <recommendedName>
        <fullName evidence="5">ABC transporter domain-containing protein</fullName>
    </recommendedName>
</protein>
<dbReference type="GO" id="GO:0042626">
    <property type="term" value="F:ATPase-coupled transmembrane transporter activity"/>
    <property type="evidence" value="ECO:0007669"/>
    <property type="project" value="TreeGrafter"/>
</dbReference>
<dbReference type="Gene3D" id="3.40.50.300">
    <property type="entry name" value="P-loop containing nucleotide triphosphate hydrolases"/>
    <property type="match status" value="1"/>
</dbReference>
<name>A0A7R9QY94_9ACAR</name>
<evidence type="ECO:0000313" key="6">
    <source>
        <dbReference type="EMBL" id="CAD7662875.1"/>
    </source>
</evidence>
<feature type="non-terminal residue" evidence="6">
    <location>
        <position position="206"/>
    </location>
</feature>
<sequence>MAYVLTGNLLTAKAVFITMALFNTLRTTLMTLFPYAIAQWAELTVSCSRIQTFLELGEMEPKTYNTKGFGDLAAFPKTNAKPKVIVNNISAKWSEGSPYETIQNISFNIKPGDLLAVIGPVGSGKSSLIMSILNELPVLEGSIQTVGTISYASQEAWSFNNSVRNNILFGSEYDEHRYRRVVHVCALERDLQIFPFGDKTLVGDKG</sequence>
<dbReference type="GO" id="GO:0005524">
    <property type="term" value="F:ATP binding"/>
    <property type="evidence" value="ECO:0007669"/>
    <property type="project" value="UniProtKB-KW"/>
</dbReference>
<dbReference type="AlphaFoldDB" id="A0A7R9QY94"/>
<comment type="subcellular location">
    <subcellularLocation>
        <location evidence="1">Membrane</location>
        <topology evidence="1">Multi-pass membrane protein</topology>
    </subcellularLocation>
</comment>
<keyword evidence="4" id="KW-0067">ATP-binding</keyword>
<evidence type="ECO:0000256" key="3">
    <source>
        <dbReference type="ARBA" id="ARBA00022741"/>
    </source>
</evidence>
<dbReference type="GO" id="GO:0016020">
    <property type="term" value="C:membrane"/>
    <property type="evidence" value="ECO:0007669"/>
    <property type="project" value="UniProtKB-SubCell"/>
</dbReference>
<evidence type="ECO:0000256" key="1">
    <source>
        <dbReference type="ARBA" id="ARBA00004141"/>
    </source>
</evidence>
<dbReference type="GO" id="GO:0016887">
    <property type="term" value="F:ATP hydrolysis activity"/>
    <property type="evidence" value="ECO:0007669"/>
    <property type="project" value="InterPro"/>
</dbReference>
<dbReference type="OrthoDB" id="6500128at2759"/>
<dbReference type="Proteomes" id="UP000728032">
    <property type="component" value="Unassembled WGS sequence"/>
</dbReference>
<dbReference type="EMBL" id="OC944548">
    <property type="protein sequence ID" value="CAD7662875.1"/>
    <property type="molecule type" value="Genomic_DNA"/>
</dbReference>
<proteinExistence type="inferred from homology"/>